<organism evidence="2 3">
    <name type="scientific">Streptomyces lonegramiae</name>
    <dbReference type="NCBI Taxonomy" id="3075524"/>
    <lineage>
        <taxon>Bacteria</taxon>
        <taxon>Bacillati</taxon>
        <taxon>Actinomycetota</taxon>
        <taxon>Actinomycetes</taxon>
        <taxon>Kitasatosporales</taxon>
        <taxon>Streptomycetaceae</taxon>
        <taxon>Streptomyces</taxon>
    </lineage>
</organism>
<dbReference type="EMBL" id="JAVRFD010000358">
    <property type="protein sequence ID" value="MDT0550682.1"/>
    <property type="molecule type" value="Genomic_DNA"/>
</dbReference>
<keyword evidence="1" id="KW-0812">Transmembrane</keyword>
<gene>
    <name evidence="2" type="ORF">RND15_49870</name>
</gene>
<protein>
    <submittedName>
        <fullName evidence="2">VanZ family protein</fullName>
    </submittedName>
</protein>
<accession>A0ABU2XYV4</accession>
<keyword evidence="3" id="KW-1185">Reference proteome</keyword>
<dbReference type="Proteomes" id="UP001180754">
    <property type="component" value="Unassembled WGS sequence"/>
</dbReference>
<feature type="transmembrane region" description="Helical" evidence="1">
    <location>
        <begin position="12"/>
        <end position="28"/>
    </location>
</feature>
<evidence type="ECO:0000313" key="3">
    <source>
        <dbReference type="Proteomes" id="UP001180754"/>
    </source>
</evidence>
<feature type="non-terminal residue" evidence="2">
    <location>
        <position position="29"/>
    </location>
</feature>
<keyword evidence="1" id="KW-0472">Membrane</keyword>
<sequence>MRQGSDGQTVSHFRAVGVTLLLAHLLLVG</sequence>
<comment type="caution">
    <text evidence="2">The sequence shown here is derived from an EMBL/GenBank/DDBJ whole genome shotgun (WGS) entry which is preliminary data.</text>
</comment>
<proteinExistence type="predicted"/>
<keyword evidence="1" id="KW-1133">Transmembrane helix</keyword>
<name>A0ABU2XYV4_9ACTN</name>
<evidence type="ECO:0000256" key="1">
    <source>
        <dbReference type="SAM" id="Phobius"/>
    </source>
</evidence>
<evidence type="ECO:0000313" key="2">
    <source>
        <dbReference type="EMBL" id="MDT0550682.1"/>
    </source>
</evidence>
<reference evidence="2" key="1">
    <citation type="submission" date="2024-05" db="EMBL/GenBank/DDBJ databases">
        <title>30 novel species of actinomycetes from the DSMZ collection.</title>
        <authorList>
            <person name="Nouioui I."/>
        </authorList>
    </citation>
    <scope>NUCLEOTIDE SEQUENCE</scope>
    <source>
        <strain evidence="2">DSM 41529</strain>
    </source>
</reference>